<evidence type="ECO:0000256" key="8">
    <source>
        <dbReference type="ARBA" id="ARBA00023274"/>
    </source>
</evidence>
<evidence type="ECO:0000256" key="4">
    <source>
        <dbReference type="ARBA" id="ARBA00022728"/>
    </source>
</evidence>
<reference evidence="11 13" key="1">
    <citation type="submission" date="2020-01" db="EMBL/GenBank/DDBJ databases">
        <authorList>
            <consortium name="DOE Joint Genome Institute"/>
            <person name="Haridas S."/>
            <person name="Albert R."/>
            <person name="Binder M."/>
            <person name="Bloem J."/>
            <person name="Labutti K."/>
            <person name="Salamov A."/>
            <person name="Andreopoulos B."/>
            <person name="Baker S.E."/>
            <person name="Barry K."/>
            <person name="Bills G."/>
            <person name="Bluhm B.H."/>
            <person name="Cannon C."/>
            <person name="Castanera R."/>
            <person name="Culley D.E."/>
            <person name="Daum C."/>
            <person name="Ezra D."/>
            <person name="Gonzalez J.B."/>
            <person name="Henrissat B."/>
            <person name="Kuo A."/>
            <person name="Liang C."/>
            <person name="Lipzen A."/>
            <person name="Lutzoni F."/>
            <person name="Magnuson J."/>
            <person name="Mondo S."/>
            <person name="Nolan M."/>
            <person name="Ohm R."/>
            <person name="Pangilinan J."/>
            <person name="Park H.-J."/>
            <person name="Ramirez L."/>
            <person name="Alfaro M."/>
            <person name="Sun H."/>
            <person name="Tritt A."/>
            <person name="Yoshinaga Y."/>
            <person name="Zwiers L.-H."/>
            <person name="Turgeon B.G."/>
            <person name="Goodwin S.B."/>
            <person name="Spatafora J.W."/>
            <person name="Crous P.W."/>
            <person name="Grigoriev I.V."/>
        </authorList>
    </citation>
    <scope>NUCLEOTIDE SEQUENCE</scope>
    <source>
        <strain evidence="11 13">CBS 781.70</strain>
    </source>
</reference>
<feature type="region of interest" description="Disordered" evidence="9">
    <location>
        <begin position="467"/>
        <end position="501"/>
    </location>
</feature>
<dbReference type="SMART" id="SM00931">
    <property type="entry name" value="NOSIC"/>
    <property type="match status" value="1"/>
</dbReference>
<dbReference type="GO" id="GO:0000244">
    <property type="term" value="P:spliceosomal tri-snRNP complex assembly"/>
    <property type="evidence" value="ECO:0007669"/>
    <property type="project" value="InterPro"/>
</dbReference>
<dbReference type="AlphaFoldDB" id="A0A6G1FXL3"/>
<dbReference type="InterPro" id="IPR019175">
    <property type="entry name" value="Prp31_C"/>
</dbReference>
<evidence type="ECO:0000256" key="3">
    <source>
        <dbReference type="ARBA" id="ARBA00022664"/>
    </source>
</evidence>
<dbReference type="GeneID" id="54417170"/>
<feature type="region of interest" description="Disordered" evidence="9">
    <location>
        <begin position="384"/>
        <end position="417"/>
    </location>
</feature>
<dbReference type="FunFam" id="1.10.287.4070:FF:000003">
    <property type="entry name" value="U4/U6 small nuclear ribonucleoprotein PRP31"/>
    <property type="match status" value="1"/>
</dbReference>
<dbReference type="EMBL" id="ML975166">
    <property type="protein sequence ID" value="KAF1810349.1"/>
    <property type="molecule type" value="Genomic_DNA"/>
</dbReference>
<dbReference type="OrthoDB" id="4771285at2759"/>
<dbReference type="Pfam" id="PF09785">
    <property type="entry name" value="Prp31_C"/>
    <property type="match status" value="1"/>
</dbReference>
<dbReference type="InterPro" id="IPR042239">
    <property type="entry name" value="Nop_C"/>
</dbReference>
<evidence type="ECO:0000256" key="2">
    <source>
        <dbReference type="ARBA" id="ARBA00005572"/>
    </source>
</evidence>
<keyword evidence="8" id="KW-0687">Ribonucleoprotein</keyword>
<evidence type="ECO:0000256" key="9">
    <source>
        <dbReference type="SAM" id="MobiDB-lite"/>
    </source>
</evidence>
<evidence type="ECO:0000313" key="13">
    <source>
        <dbReference type="RefSeq" id="XP_033531980.1"/>
    </source>
</evidence>
<feature type="compositionally biased region" description="Basic residues" evidence="9">
    <location>
        <begin position="404"/>
        <end position="414"/>
    </location>
</feature>
<evidence type="ECO:0000256" key="5">
    <source>
        <dbReference type="ARBA" id="ARBA00022884"/>
    </source>
</evidence>
<protein>
    <submittedName>
        <fullName evidence="11 13">Prp31 C terminal domain-containing protein</fullName>
    </submittedName>
</protein>
<keyword evidence="4" id="KW-0747">Spliceosome</keyword>
<sequence length="587" mass="63517">MASLADELLQDFGDDGSDQEEEQAGGFEQDGGDDTAGGANAVPGMELDGDEEEIEDADAMMEDVEQDDAKRAEFHEQAAKANAAELSDVRDAKDIAALMKTLPPVMEKIAYFQGLPSEKQTKNIGSVEDNPEYKLLTQSNSLSTMIDSAIIWNHKFIRDHYSMRFPELEQLVTNPIDYAKTVAIIGNGPLENLKQISTSTDNLVGQTLNSVLDGPSLMVVGLEARTTRGQEMSASELETVRKGCERTLQLAKAKRVLTEYVESRMNIFAPNLTNLVGSLTAAQFLNFSGGLAGLAKTPACNIAPLGSKKQAQAGLATNVGIRHQGFLYHSPIIRDIQIDLRKQAMRIVSAKVVLAARIDRVHSNPDGSAGEELKEQCLERLRKLQEPPPNKGVRALPVPDDKPARKRGGRRARKAKEAVAMTELRKAQNRMAFGKEEKEVGYGDTTKGLGMIGSENEGRIRALQVDQRTRAKTSKKNPGWGGPVSGTSSTFGQGQGAGNATVLRGHGLRTAGVNAPSGTATAIGAFTPFQGLELVDPNKKAEMERKRKAEQDRWFSNGTFTQIGGSSAKPKMDEGGFKVPSLPSRRE</sequence>
<dbReference type="PANTHER" id="PTHR13904">
    <property type="entry name" value="PRE-MRNA SPLICING FACTOR PRP31"/>
    <property type="match status" value="1"/>
</dbReference>
<feature type="domain" description="Nop" evidence="10">
    <location>
        <begin position="268"/>
        <end position="386"/>
    </location>
</feature>
<dbReference type="PROSITE" id="PS51358">
    <property type="entry name" value="NOP"/>
    <property type="match status" value="1"/>
</dbReference>
<keyword evidence="6" id="KW-0508">mRNA splicing</keyword>
<dbReference type="GO" id="GO:0003723">
    <property type="term" value="F:RNA binding"/>
    <property type="evidence" value="ECO:0007669"/>
    <property type="project" value="UniProtKB-KW"/>
</dbReference>
<keyword evidence="12" id="KW-1185">Reference proteome</keyword>
<keyword evidence="3" id="KW-0507">mRNA processing</keyword>
<dbReference type="InterPro" id="IPR002687">
    <property type="entry name" value="Nop_dom"/>
</dbReference>
<dbReference type="Proteomes" id="UP000504638">
    <property type="component" value="Unplaced"/>
</dbReference>
<feature type="compositionally biased region" description="Acidic residues" evidence="9">
    <location>
        <begin position="47"/>
        <end position="56"/>
    </location>
</feature>
<comment type="subcellular location">
    <subcellularLocation>
        <location evidence="1">Nucleus</location>
    </subcellularLocation>
</comment>
<accession>A0A6G1FXL3</accession>
<dbReference type="Gene3D" id="1.10.246.90">
    <property type="entry name" value="Nop domain"/>
    <property type="match status" value="1"/>
</dbReference>
<feature type="compositionally biased region" description="Acidic residues" evidence="9">
    <location>
        <begin position="8"/>
        <end position="23"/>
    </location>
</feature>
<feature type="region of interest" description="Disordered" evidence="9">
    <location>
        <begin position="1"/>
        <end position="56"/>
    </location>
</feature>
<reference evidence="13" key="3">
    <citation type="submission" date="2025-04" db="UniProtKB">
        <authorList>
            <consortium name="RefSeq"/>
        </authorList>
    </citation>
    <scope>IDENTIFICATION</scope>
    <source>
        <strain evidence="13">CBS 781.70</strain>
    </source>
</reference>
<dbReference type="Pfam" id="PF01798">
    <property type="entry name" value="Nop"/>
    <property type="match status" value="1"/>
</dbReference>
<evidence type="ECO:0000256" key="6">
    <source>
        <dbReference type="ARBA" id="ARBA00023187"/>
    </source>
</evidence>
<name>A0A6G1FXL3_9PEZI</name>
<evidence type="ECO:0000313" key="12">
    <source>
        <dbReference type="Proteomes" id="UP000504638"/>
    </source>
</evidence>
<evidence type="ECO:0000313" key="11">
    <source>
        <dbReference type="EMBL" id="KAF1810349.1"/>
    </source>
</evidence>
<feature type="region of interest" description="Disordered" evidence="9">
    <location>
        <begin position="558"/>
        <end position="587"/>
    </location>
</feature>
<evidence type="ECO:0000256" key="7">
    <source>
        <dbReference type="ARBA" id="ARBA00023242"/>
    </source>
</evidence>
<dbReference type="FunFam" id="1.10.246.90:FF:000002">
    <property type="entry name" value="U4/U6 small nuclear ribonucleoprotein Prp31"/>
    <property type="match status" value="1"/>
</dbReference>
<dbReference type="GO" id="GO:0005687">
    <property type="term" value="C:U4 snRNP"/>
    <property type="evidence" value="ECO:0007669"/>
    <property type="project" value="TreeGrafter"/>
</dbReference>
<dbReference type="GO" id="GO:0046540">
    <property type="term" value="C:U4/U6 x U5 tri-snRNP complex"/>
    <property type="evidence" value="ECO:0007669"/>
    <property type="project" value="InterPro"/>
</dbReference>
<dbReference type="InterPro" id="IPR012976">
    <property type="entry name" value="NOSIC"/>
</dbReference>
<proteinExistence type="inferred from homology"/>
<organism evidence="11">
    <name type="scientific">Eremomyces bilateralis CBS 781.70</name>
    <dbReference type="NCBI Taxonomy" id="1392243"/>
    <lineage>
        <taxon>Eukaryota</taxon>
        <taxon>Fungi</taxon>
        <taxon>Dikarya</taxon>
        <taxon>Ascomycota</taxon>
        <taxon>Pezizomycotina</taxon>
        <taxon>Dothideomycetes</taxon>
        <taxon>Dothideomycetes incertae sedis</taxon>
        <taxon>Eremomycetales</taxon>
        <taxon>Eremomycetaceae</taxon>
        <taxon>Eremomyces</taxon>
    </lineage>
</organism>
<dbReference type="SUPFAM" id="SSF89124">
    <property type="entry name" value="Nop domain"/>
    <property type="match status" value="1"/>
</dbReference>
<keyword evidence="5" id="KW-0694">RNA-binding</keyword>
<comment type="similarity">
    <text evidence="2">Belongs to the PRP31 family.</text>
</comment>
<dbReference type="RefSeq" id="XP_033531980.1">
    <property type="nucleotide sequence ID" value="XM_033676600.1"/>
</dbReference>
<evidence type="ECO:0000259" key="10">
    <source>
        <dbReference type="PROSITE" id="PS51358"/>
    </source>
</evidence>
<dbReference type="GO" id="GO:0071011">
    <property type="term" value="C:precatalytic spliceosome"/>
    <property type="evidence" value="ECO:0007669"/>
    <property type="project" value="TreeGrafter"/>
</dbReference>
<dbReference type="PANTHER" id="PTHR13904:SF0">
    <property type="entry name" value="U4_U6 SMALL NUCLEAR RIBONUCLEOPROTEIN PRP31"/>
    <property type="match status" value="1"/>
</dbReference>
<keyword evidence="7" id="KW-0539">Nucleus</keyword>
<dbReference type="InterPro" id="IPR027105">
    <property type="entry name" value="Prp31"/>
</dbReference>
<reference evidence="13" key="2">
    <citation type="submission" date="2020-04" db="EMBL/GenBank/DDBJ databases">
        <authorList>
            <consortium name="NCBI Genome Project"/>
        </authorList>
    </citation>
    <scope>NUCLEOTIDE SEQUENCE</scope>
    <source>
        <strain evidence="13">CBS 781.70</strain>
    </source>
</reference>
<dbReference type="InterPro" id="IPR036070">
    <property type="entry name" value="Nop_dom_sf"/>
</dbReference>
<evidence type="ECO:0000256" key="1">
    <source>
        <dbReference type="ARBA" id="ARBA00004123"/>
    </source>
</evidence>
<gene>
    <name evidence="11 13" type="ORF">P152DRAFT_401117</name>
</gene>
<dbReference type="Gene3D" id="1.10.287.4070">
    <property type="match status" value="1"/>
</dbReference>